<organism evidence="2 3">
    <name type="scientific">Kutzneria viridogrisea</name>
    <dbReference type="NCBI Taxonomy" id="47990"/>
    <lineage>
        <taxon>Bacteria</taxon>
        <taxon>Bacillati</taxon>
        <taxon>Actinomycetota</taxon>
        <taxon>Actinomycetes</taxon>
        <taxon>Pseudonocardiales</taxon>
        <taxon>Pseudonocardiaceae</taxon>
        <taxon>Kutzneria</taxon>
    </lineage>
</organism>
<gene>
    <name evidence="2" type="ORF">BC739_001972</name>
</gene>
<sequence>MLIRHATAAELSSPPAFIVTDPVGFVDDDQLRVEAAENRMRPEWTWFAQDGDRIVGRAVWWGRSDSEQPIVLDCLHVLPDVPDRVGVATALLDKGHAEFGVLPNYRLILRGGCAVDAVSWRSAAASASGLTDVIERLRFEWTPADGLPVGSGRLVFRPAEDAEFLAVFRRVAIGSLDVATQRDIESGGVDAQAQGDLEFYLSCPGERSWWRIAETSDGSLVGFAIPSATPHSRNVGYLGVLPELRGRGYVDDLLAEVTRVHAADGADRITATTDVPNKPMAAAFRRAGYQMTEQHTVFGPPRS</sequence>
<comment type="caution">
    <text evidence="2">The sequence shown here is derived from an EMBL/GenBank/DDBJ whole genome shotgun (WGS) entry which is preliminary data.</text>
</comment>
<proteinExistence type="predicted"/>
<evidence type="ECO:0000259" key="1">
    <source>
        <dbReference type="PROSITE" id="PS51186"/>
    </source>
</evidence>
<dbReference type="CDD" id="cd04301">
    <property type="entry name" value="NAT_SF"/>
    <property type="match status" value="1"/>
</dbReference>
<dbReference type="PROSITE" id="PS51186">
    <property type="entry name" value="GNAT"/>
    <property type="match status" value="1"/>
</dbReference>
<dbReference type="Gene3D" id="3.40.630.30">
    <property type="match status" value="1"/>
</dbReference>
<protein>
    <submittedName>
        <fullName evidence="2">RimJ/RimL family protein N-acetyltransferase</fullName>
    </submittedName>
</protein>
<dbReference type="RefSeq" id="WP_318296112.1">
    <property type="nucleotide sequence ID" value="NZ_BAAABQ010000001.1"/>
</dbReference>
<accession>A0ABR6BD29</accession>
<feature type="domain" description="N-acetyltransferase" evidence="1">
    <location>
        <begin position="166"/>
        <end position="303"/>
    </location>
</feature>
<dbReference type="SUPFAM" id="SSF55729">
    <property type="entry name" value="Acyl-CoA N-acyltransferases (Nat)"/>
    <property type="match status" value="1"/>
</dbReference>
<dbReference type="Proteomes" id="UP000517916">
    <property type="component" value="Unassembled WGS sequence"/>
</dbReference>
<dbReference type="Pfam" id="PF00583">
    <property type="entry name" value="Acetyltransf_1"/>
    <property type="match status" value="1"/>
</dbReference>
<evidence type="ECO:0000313" key="3">
    <source>
        <dbReference type="Proteomes" id="UP000517916"/>
    </source>
</evidence>
<dbReference type="InterPro" id="IPR016181">
    <property type="entry name" value="Acyl_CoA_acyltransferase"/>
</dbReference>
<name>A0ABR6BD29_9PSEU</name>
<dbReference type="InterPro" id="IPR000182">
    <property type="entry name" value="GNAT_dom"/>
</dbReference>
<reference evidence="2 3" key="1">
    <citation type="submission" date="2020-08" db="EMBL/GenBank/DDBJ databases">
        <title>Genomic Encyclopedia of Archaeal and Bacterial Type Strains, Phase II (KMG-II): from individual species to whole genera.</title>
        <authorList>
            <person name="Goeker M."/>
        </authorList>
    </citation>
    <scope>NUCLEOTIDE SEQUENCE [LARGE SCALE GENOMIC DNA]</scope>
    <source>
        <strain evidence="2 3">DSM 43850</strain>
    </source>
</reference>
<keyword evidence="3" id="KW-1185">Reference proteome</keyword>
<dbReference type="EMBL" id="JACJID010000001">
    <property type="protein sequence ID" value="MBA8924775.1"/>
    <property type="molecule type" value="Genomic_DNA"/>
</dbReference>
<evidence type="ECO:0000313" key="2">
    <source>
        <dbReference type="EMBL" id="MBA8924775.1"/>
    </source>
</evidence>